<dbReference type="CDD" id="cd05403">
    <property type="entry name" value="NT_KNTase_like"/>
    <property type="match status" value="1"/>
</dbReference>
<evidence type="ECO:0000259" key="1">
    <source>
        <dbReference type="Pfam" id="PF01909"/>
    </source>
</evidence>
<dbReference type="Proteomes" id="UP000050833">
    <property type="component" value="Unassembled WGS sequence"/>
</dbReference>
<keyword evidence="3" id="KW-1185">Reference proteome</keyword>
<accession>A0AAW3JPP8</accession>
<name>A0AAW3JPP8_9FIRM</name>
<dbReference type="InterPro" id="IPR002934">
    <property type="entry name" value="Polymerase_NTP_transf_dom"/>
</dbReference>
<dbReference type="InterPro" id="IPR043519">
    <property type="entry name" value="NT_sf"/>
</dbReference>
<protein>
    <submittedName>
        <fullName evidence="2">DNA polymerase subunit beta</fullName>
    </submittedName>
</protein>
<dbReference type="RefSeq" id="WP_055945749.1">
    <property type="nucleotide sequence ID" value="NZ_JAQDCV010000003.1"/>
</dbReference>
<dbReference type="SUPFAM" id="SSF81301">
    <property type="entry name" value="Nucleotidyltransferase"/>
    <property type="match status" value="1"/>
</dbReference>
<evidence type="ECO:0000313" key="2">
    <source>
        <dbReference type="EMBL" id="KQC84260.1"/>
    </source>
</evidence>
<evidence type="ECO:0000313" key="3">
    <source>
        <dbReference type="Proteomes" id="UP000050833"/>
    </source>
</evidence>
<dbReference type="Pfam" id="PF01909">
    <property type="entry name" value="NTP_transf_2"/>
    <property type="match status" value="1"/>
</dbReference>
<comment type="caution">
    <text evidence="2">The sequence shown here is derived from an EMBL/GenBank/DDBJ whole genome shotgun (WGS) entry which is preliminary data.</text>
</comment>
<reference evidence="2 3" key="1">
    <citation type="submission" date="2015-10" db="EMBL/GenBank/DDBJ databases">
        <title>Butyribacter intestini gen. nov., sp. nov., a butyric acid-producing bacterium of the family Lachnospiraceae isolated from the human faeces.</title>
        <authorList>
            <person name="Zou Y."/>
            <person name="Xue W."/>
            <person name="Luo G."/>
            <person name="Lv M."/>
        </authorList>
    </citation>
    <scope>NUCLEOTIDE SEQUENCE [LARGE SCALE GENOMIC DNA]</scope>
    <source>
        <strain evidence="2 3">TF01-11</strain>
    </source>
</reference>
<dbReference type="Gene3D" id="3.30.460.10">
    <property type="entry name" value="Beta Polymerase, domain 2"/>
    <property type="match status" value="1"/>
</dbReference>
<dbReference type="PANTHER" id="PTHR33933">
    <property type="entry name" value="NUCLEOTIDYLTRANSFERASE"/>
    <property type="match status" value="1"/>
</dbReference>
<dbReference type="AlphaFoldDB" id="A0AAW3JPP8"/>
<gene>
    <name evidence="2" type="ORF">APZ18_13185</name>
</gene>
<feature type="domain" description="Polymerase nucleotidyl transferase" evidence="1">
    <location>
        <begin position="10"/>
        <end position="62"/>
    </location>
</feature>
<dbReference type="PANTHER" id="PTHR33933:SF1">
    <property type="entry name" value="PROTEIN ADENYLYLTRANSFERASE MNTA-RELATED"/>
    <property type="match status" value="1"/>
</dbReference>
<dbReference type="GO" id="GO:0016779">
    <property type="term" value="F:nucleotidyltransferase activity"/>
    <property type="evidence" value="ECO:0007669"/>
    <property type="project" value="InterPro"/>
</dbReference>
<organism evidence="2 3">
    <name type="scientific">Butyribacter intestini</name>
    <dbReference type="NCBI Taxonomy" id="1703332"/>
    <lineage>
        <taxon>Bacteria</taxon>
        <taxon>Bacillati</taxon>
        <taxon>Bacillota</taxon>
        <taxon>Clostridia</taxon>
        <taxon>Lachnospirales</taxon>
        <taxon>Lachnospiraceae</taxon>
        <taxon>Butyribacter</taxon>
    </lineage>
</organism>
<proteinExistence type="predicted"/>
<sequence>MSDIILNIINEYVEAVKKIFGTYLMKVIVYGSYARGDYNEKSDIDIMFIVTLDENKIHETFNEVCDIAFEYEMKYGIVISPIIKNDKHFEKWMEVLPFYQNVVKEGVCVYE</sequence>
<dbReference type="EMBL" id="LLKB01000006">
    <property type="protein sequence ID" value="KQC84260.1"/>
    <property type="molecule type" value="Genomic_DNA"/>
</dbReference>
<dbReference type="InterPro" id="IPR052548">
    <property type="entry name" value="Type_VII_TA_antitoxin"/>
</dbReference>